<proteinExistence type="predicted"/>
<feature type="domain" description="AMP-dependent synthetase/ligase" evidence="1">
    <location>
        <begin position="18"/>
        <end position="383"/>
    </location>
</feature>
<dbReference type="PANTHER" id="PTHR43767:SF7">
    <property type="entry name" value="MEDIUM_LONG-CHAIN-FATTY-ACID--COA LIGASE FADD8"/>
    <property type="match status" value="1"/>
</dbReference>
<evidence type="ECO:0000259" key="1">
    <source>
        <dbReference type="Pfam" id="PF00501"/>
    </source>
</evidence>
<evidence type="ECO:0000259" key="2">
    <source>
        <dbReference type="Pfam" id="PF13193"/>
    </source>
</evidence>
<protein>
    <submittedName>
        <fullName evidence="3">AMP-binding protein</fullName>
    </submittedName>
</protein>
<dbReference type="InterPro" id="IPR050237">
    <property type="entry name" value="ATP-dep_AMP-bd_enzyme"/>
</dbReference>
<dbReference type="CDD" id="cd04433">
    <property type="entry name" value="AFD_class_I"/>
    <property type="match status" value="1"/>
</dbReference>
<dbReference type="Gene3D" id="3.40.50.12780">
    <property type="entry name" value="N-terminal domain of ligase-like"/>
    <property type="match status" value="1"/>
</dbReference>
<dbReference type="InterPro" id="IPR042099">
    <property type="entry name" value="ANL_N_sf"/>
</dbReference>
<dbReference type="InterPro" id="IPR000873">
    <property type="entry name" value="AMP-dep_synth/lig_dom"/>
</dbReference>
<sequence>MNTPQPPDAVYPDLLLAALRRDPARTALIAADGTEITAGELAATVHRTAAVLADRGIGRGATVALLSGNAPAVLAARYAVNHLGARVVLLYDGLAPAALATLVDSVDAALLLVEPELAATGRALLGHLRGPRPAVLTLGPDRDRGDLPPLGDDLMAAAAALPATPEVPGAARPGDDWCIRHTGGTTGIPKGVRMTHGPFARMLTRPVAGAGDPPRFLAATSLAHLAGIFTDMTLVAGGTAVLRRGFEAGDVLAAIARHRITHLWVLPPLLHRLLDHPDLPATDLSSLTRVSYGGCPATPSRIRQAAELLGPVLYGEYGSSEALSITEAVPADLDVAGPGGRLTVGRARPGVEIAVRDADGRTLGAGETGEIHVRSAGVMTGYWKDPERSAEVLVGDGWLRTGDIGFLDEDGRLYLADRAKDVIIVVGGHVHPLEIEDLLHTHPDVAQCAVYGVRTDDGEEVHAAVVPAPGRTVDPEKLRALVVHHKGALYAPVAFRVWDALPLTPVGKPDKVRLRAAEGPAAAVAEAP</sequence>
<dbReference type="Pfam" id="PF13193">
    <property type="entry name" value="AMP-binding_C"/>
    <property type="match status" value="1"/>
</dbReference>
<comment type="caution">
    <text evidence="3">The sequence shown here is derived from an EMBL/GenBank/DDBJ whole genome shotgun (WGS) entry which is preliminary data.</text>
</comment>
<dbReference type="SUPFAM" id="SSF56801">
    <property type="entry name" value="Acetyl-CoA synthetase-like"/>
    <property type="match status" value="1"/>
</dbReference>
<dbReference type="Proteomes" id="UP001596241">
    <property type="component" value="Unassembled WGS sequence"/>
</dbReference>
<dbReference type="Pfam" id="PF00501">
    <property type="entry name" value="AMP-binding"/>
    <property type="match status" value="1"/>
</dbReference>
<dbReference type="InterPro" id="IPR045851">
    <property type="entry name" value="AMP-bd_C_sf"/>
</dbReference>
<feature type="domain" description="AMP-binding enzyme C-terminal" evidence="2">
    <location>
        <begin position="434"/>
        <end position="508"/>
    </location>
</feature>
<evidence type="ECO:0000313" key="4">
    <source>
        <dbReference type="Proteomes" id="UP001596241"/>
    </source>
</evidence>
<name>A0ABW1FIL1_9ACTN</name>
<accession>A0ABW1FIL1</accession>
<reference evidence="4" key="1">
    <citation type="journal article" date="2019" name="Int. J. Syst. Evol. Microbiol.">
        <title>The Global Catalogue of Microorganisms (GCM) 10K type strain sequencing project: providing services to taxonomists for standard genome sequencing and annotation.</title>
        <authorList>
            <consortium name="The Broad Institute Genomics Platform"/>
            <consortium name="The Broad Institute Genome Sequencing Center for Infectious Disease"/>
            <person name="Wu L."/>
            <person name="Ma J."/>
        </authorList>
    </citation>
    <scope>NUCLEOTIDE SEQUENCE [LARGE SCALE GENOMIC DNA]</scope>
    <source>
        <strain evidence="4">CGMCC 1.15809</strain>
    </source>
</reference>
<dbReference type="InterPro" id="IPR025110">
    <property type="entry name" value="AMP-bd_C"/>
</dbReference>
<evidence type="ECO:0000313" key="3">
    <source>
        <dbReference type="EMBL" id="MFC5894075.1"/>
    </source>
</evidence>
<dbReference type="Gene3D" id="3.30.300.30">
    <property type="match status" value="1"/>
</dbReference>
<organism evidence="3 4">
    <name type="scientific">Streptomyces ramulosus</name>
    <dbReference type="NCBI Taxonomy" id="47762"/>
    <lineage>
        <taxon>Bacteria</taxon>
        <taxon>Bacillati</taxon>
        <taxon>Actinomycetota</taxon>
        <taxon>Actinomycetes</taxon>
        <taxon>Kitasatosporales</taxon>
        <taxon>Streptomycetaceae</taxon>
        <taxon>Streptomyces</taxon>
    </lineage>
</organism>
<gene>
    <name evidence="3" type="ORF">ACFP3M_14745</name>
</gene>
<dbReference type="PROSITE" id="PS00455">
    <property type="entry name" value="AMP_BINDING"/>
    <property type="match status" value="1"/>
</dbReference>
<dbReference type="RefSeq" id="WP_345083456.1">
    <property type="nucleotide sequence ID" value="NZ_BAAAWG010000007.1"/>
</dbReference>
<dbReference type="InterPro" id="IPR020845">
    <property type="entry name" value="AMP-binding_CS"/>
</dbReference>
<dbReference type="PANTHER" id="PTHR43767">
    <property type="entry name" value="LONG-CHAIN-FATTY-ACID--COA LIGASE"/>
    <property type="match status" value="1"/>
</dbReference>
<dbReference type="EMBL" id="JBHSPW010000006">
    <property type="protein sequence ID" value="MFC5894075.1"/>
    <property type="molecule type" value="Genomic_DNA"/>
</dbReference>
<keyword evidence="4" id="KW-1185">Reference proteome</keyword>